<proteinExistence type="predicted"/>
<accession>A0A0V1BER3</accession>
<gene>
    <name evidence="2" type="ORF">T01_15196</name>
</gene>
<name>A0A0V1BER3_TRISP</name>
<dbReference type="OrthoDB" id="6154864at2759"/>
<keyword evidence="3" id="KW-1185">Reference proteome</keyword>
<comment type="caution">
    <text evidence="2">The sequence shown here is derived from an EMBL/GenBank/DDBJ whole genome shotgun (WGS) entry which is preliminary data.</text>
</comment>
<evidence type="ECO:0000256" key="1">
    <source>
        <dbReference type="SAM" id="Phobius"/>
    </source>
</evidence>
<reference evidence="2 3" key="1">
    <citation type="submission" date="2015-01" db="EMBL/GenBank/DDBJ databases">
        <title>Evolution of Trichinella species and genotypes.</title>
        <authorList>
            <person name="Korhonen P.K."/>
            <person name="Edoardo P."/>
            <person name="Giuseppe L.R."/>
            <person name="Gasser R.B."/>
        </authorList>
    </citation>
    <scope>NUCLEOTIDE SEQUENCE [LARGE SCALE GENOMIC DNA]</scope>
    <source>
        <strain evidence="2">ISS3</strain>
    </source>
</reference>
<evidence type="ECO:0000313" key="3">
    <source>
        <dbReference type="Proteomes" id="UP000054776"/>
    </source>
</evidence>
<evidence type="ECO:0000313" key="2">
    <source>
        <dbReference type="EMBL" id="KRY35418.1"/>
    </source>
</evidence>
<dbReference type="Proteomes" id="UP000054776">
    <property type="component" value="Unassembled WGS sequence"/>
</dbReference>
<dbReference type="AlphaFoldDB" id="A0A0V1BER3"/>
<keyword evidence="1" id="KW-0812">Transmembrane</keyword>
<dbReference type="InParanoid" id="A0A0V1BER3"/>
<protein>
    <submittedName>
        <fullName evidence="2">Uncharacterized protein</fullName>
    </submittedName>
</protein>
<keyword evidence="1" id="KW-1133">Transmembrane helix</keyword>
<keyword evidence="1" id="KW-0472">Membrane</keyword>
<sequence length="121" mass="14141">MKFKTVQFIFVWCCVFVQCFAFLSSSNRFLFCSLLWLMSLTYILYQIAAVLFWYRIKKAAVQIPVPFRTTEAGEDFLLWQCASRHILVFATGSNIRLLAAMRTWSMDGTFKFLAFSLFPLC</sequence>
<organism evidence="2 3">
    <name type="scientific">Trichinella spiralis</name>
    <name type="common">Trichina worm</name>
    <dbReference type="NCBI Taxonomy" id="6334"/>
    <lineage>
        <taxon>Eukaryota</taxon>
        <taxon>Metazoa</taxon>
        <taxon>Ecdysozoa</taxon>
        <taxon>Nematoda</taxon>
        <taxon>Enoplea</taxon>
        <taxon>Dorylaimia</taxon>
        <taxon>Trichinellida</taxon>
        <taxon>Trichinellidae</taxon>
        <taxon>Trichinella</taxon>
    </lineage>
</organism>
<dbReference type="EMBL" id="JYDH01000054">
    <property type="protein sequence ID" value="KRY35418.1"/>
    <property type="molecule type" value="Genomic_DNA"/>
</dbReference>
<feature type="transmembrane region" description="Helical" evidence="1">
    <location>
        <begin position="35"/>
        <end position="56"/>
    </location>
</feature>
<feature type="transmembrane region" description="Helical" evidence="1">
    <location>
        <begin position="6"/>
        <end position="23"/>
    </location>
</feature>